<feature type="transmembrane region" description="Helical" evidence="2">
    <location>
        <begin position="197"/>
        <end position="217"/>
    </location>
</feature>
<keyword evidence="5" id="KW-1185">Reference proteome</keyword>
<gene>
    <name evidence="4" type="ORF">JGS22_004690</name>
</gene>
<organism evidence="4 5">
    <name type="scientific">Streptomyces tardus</name>
    <dbReference type="NCBI Taxonomy" id="2780544"/>
    <lineage>
        <taxon>Bacteria</taxon>
        <taxon>Bacillati</taxon>
        <taxon>Actinomycetota</taxon>
        <taxon>Actinomycetes</taxon>
        <taxon>Kitasatosporales</taxon>
        <taxon>Streptomycetaceae</taxon>
        <taxon>Streptomyces</taxon>
    </lineage>
</organism>
<feature type="transmembrane region" description="Helical" evidence="2">
    <location>
        <begin position="301"/>
        <end position="319"/>
    </location>
</feature>
<evidence type="ECO:0000259" key="3">
    <source>
        <dbReference type="Pfam" id="PF19053"/>
    </source>
</evidence>
<feature type="transmembrane region" description="Helical" evidence="2">
    <location>
        <begin position="251"/>
        <end position="270"/>
    </location>
</feature>
<feature type="transmembrane region" description="Helical" evidence="2">
    <location>
        <begin position="276"/>
        <end position="294"/>
    </location>
</feature>
<feature type="transmembrane region" description="Helical" evidence="2">
    <location>
        <begin position="120"/>
        <end position="138"/>
    </location>
</feature>
<keyword evidence="2" id="KW-0472">Membrane</keyword>
<dbReference type="AlphaFoldDB" id="A0A949JCJ5"/>
<feature type="domain" description="EccD-like transmembrane" evidence="3">
    <location>
        <begin position="61"/>
        <end position="383"/>
    </location>
</feature>
<feature type="transmembrane region" description="Helical" evidence="2">
    <location>
        <begin position="325"/>
        <end position="344"/>
    </location>
</feature>
<comment type="caution">
    <text evidence="4">The sequence shown here is derived from an EMBL/GenBank/DDBJ whole genome shotgun (WGS) entry which is preliminary data.</text>
</comment>
<proteinExistence type="predicted"/>
<feature type="transmembrane region" description="Helical" evidence="2">
    <location>
        <begin position="60"/>
        <end position="78"/>
    </location>
</feature>
<protein>
    <recommendedName>
        <fullName evidence="3">EccD-like transmembrane domain-containing protein</fullName>
    </recommendedName>
</protein>
<evidence type="ECO:0000313" key="4">
    <source>
        <dbReference type="EMBL" id="MBU7596952.1"/>
    </source>
</evidence>
<keyword evidence="2" id="KW-1133">Transmembrane helix</keyword>
<evidence type="ECO:0000256" key="2">
    <source>
        <dbReference type="SAM" id="Phobius"/>
    </source>
</evidence>
<name>A0A949JCJ5_9ACTN</name>
<accession>A0A949JCJ5</accession>
<reference evidence="4" key="1">
    <citation type="submission" date="2021-06" db="EMBL/GenBank/DDBJ databases">
        <title>Sequencing of actinobacteria type strains.</title>
        <authorList>
            <person name="Nguyen G.-S."/>
            <person name="Wentzel A."/>
        </authorList>
    </citation>
    <scope>NUCLEOTIDE SEQUENCE</scope>
    <source>
        <strain evidence="4">P38-E01</strain>
    </source>
</reference>
<feature type="transmembrane region" description="Helical" evidence="2">
    <location>
        <begin position="90"/>
        <end position="108"/>
    </location>
</feature>
<feature type="transmembrane region" description="Helical" evidence="2">
    <location>
        <begin position="364"/>
        <end position="384"/>
    </location>
</feature>
<feature type="transmembrane region" description="Helical" evidence="2">
    <location>
        <begin position="170"/>
        <end position="191"/>
    </location>
</feature>
<feature type="region of interest" description="Disordered" evidence="1">
    <location>
        <begin position="1"/>
        <end position="46"/>
    </location>
</feature>
<dbReference type="Pfam" id="PF19053">
    <property type="entry name" value="EccD"/>
    <property type="match status" value="1"/>
</dbReference>
<keyword evidence="2" id="KW-0812">Transmembrane</keyword>
<feature type="compositionally biased region" description="Basic and acidic residues" evidence="1">
    <location>
        <begin position="22"/>
        <end position="31"/>
    </location>
</feature>
<dbReference type="Proteomes" id="UP000694501">
    <property type="component" value="Unassembled WGS sequence"/>
</dbReference>
<sequence length="387" mass="39155">MVTAAEPGPAATRAGPEAVPRSSHETAKDVGPDSVEGQTGRSASAPLGVRNWRWDEPARARTAGVAALALGLVAAWYANHWLGSARAGTILLVVACLAGAAGSVLSGLAHGARAGDRHRLGYVLLALAGLWGVCGAWVATGTLAVRLVAFAAAVALTLVLAGVSTPLGRTALLGAGAVAATAALWETGLLLTDARGTGVVLGALSVFVLGFLPRLALRGAGLLRLDDQRARGTSVSAHEVDTALAANHRQLALVTVTAAASTAAGGWLALDRPSPWSVGLVVLLAVLLMARARAYPLTVEVLALTAAAAVLLVRLVVVWGSHATVGPLAMFAVLLAGVLVTLVLRVPERAGGMLRRATDVGESVSVVLLLPFVVGAFGVFGQLLTAF</sequence>
<dbReference type="RefSeq" id="WP_211040735.1">
    <property type="nucleotide sequence ID" value="NZ_JAELVF020000001.1"/>
</dbReference>
<feature type="transmembrane region" description="Helical" evidence="2">
    <location>
        <begin position="144"/>
        <end position="163"/>
    </location>
</feature>
<dbReference type="EMBL" id="JAELVF020000001">
    <property type="protein sequence ID" value="MBU7596952.1"/>
    <property type="molecule type" value="Genomic_DNA"/>
</dbReference>
<evidence type="ECO:0000313" key="5">
    <source>
        <dbReference type="Proteomes" id="UP000694501"/>
    </source>
</evidence>
<dbReference type="InterPro" id="IPR044049">
    <property type="entry name" value="EccD_transm"/>
</dbReference>
<evidence type="ECO:0000256" key="1">
    <source>
        <dbReference type="SAM" id="MobiDB-lite"/>
    </source>
</evidence>